<organism evidence="9 10">
    <name type="scientific">Desulfitobacterium dichloroeliminans (strain LMG P-21439 / DCA1)</name>
    <dbReference type="NCBI Taxonomy" id="871963"/>
    <lineage>
        <taxon>Bacteria</taxon>
        <taxon>Bacillati</taxon>
        <taxon>Bacillota</taxon>
        <taxon>Clostridia</taxon>
        <taxon>Eubacteriales</taxon>
        <taxon>Desulfitobacteriaceae</taxon>
        <taxon>Desulfitobacterium</taxon>
    </lineage>
</organism>
<name>L0FAF7_DESDL</name>
<feature type="compositionally biased region" description="Basic and acidic residues" evidence="6">
    <location>
        <begin position="233"/>
        <end position="255"/>
    </location>
</feature>
<dbReference type="PROSITE" id="PS51849">
    <property type="entry name" value="RSGI_N"/>
    <property type="match status" value="1"/>
</dbReference>
<dbReference type="HOGENOM" id="CLU_049862_0_0_9"/>
<dbReference type="InterPro" id="IPR055431">
    <property type="entry name" value="RsgI_M"/>
</dbReference>
<protein>
    <recommendedName>
        <fullName evidence="8">RsgI N-terminal anti-sigma domain-containing protein</fullName>
    </recommendedName>
</protein>
<dbReference type="Proteomes" id="UP000010797">
    <property type="component" value="Chromosome"/>
</dbReference>
<evidence type="ECO:0000313" key="10">
    <source>
        <dbReference type="Proteomes" id="UP000010797"/>
    </source>
</evidence>
<dbReference type="OrthoDB" id="9800626at2"/>
<dbReference type="Pfam" id="PF23750">
    <property type="entry name" value="RsgI_M"/>
    <property type="match status" value="1"/>
</dbReference>
<dbReference type="EMBL" id="CP003344">
    <property type="protein sequence ID" value="AGA70804.1"/>
    <property type="molecule type" value="Genomic_DNA"/>
</dbReference>
<feature type="domain" description="RsgI N-terminal anti-sigma" evidence="8">
    <location>
        <begin position="4"/>
        <end position="51"/>
    </location>
</feature>
<proteinExistence type="predicted"/>
<dbReference type="STRING" id="871963.Desdi_3418"/>
<keyword evidence="10" id="KW-1185">Reference proteome</keyword>
<evidence type="ECO:0000256" key="4">
    <source>
        <dbReference type="ARBA" id="ARBA00022989"/>
    </source>
</evidence>
<dbReference type="KEGG" id="ddl:Desdi_3418"/>
<evidence type="ECO:0000256" key="6">
    <source>
        <dbReference type="SAM" id="MobiDB-lite"/>
    </source>
</evidence>
<feature type="compositionally biased region" description="Basic and acidic residues" evidence="6">
    <location>
        <begin position="349"/>
        <end position="378"/>
    </location>
</feature>
<reference evidence="10" key="1">
    <citation type="submission" date="2012-02" db="EMBL/GenBank/DDBJ databases">
        <title>Complete sequence of Desulfitobacterium dichloroeliminans LMG P-21439.</title>
        <authorList>
            <person name="Lucas S."/>
            <person name="Han J."/>
            <person name="Lapidus A."/>
            <person name="Cheng J.-F."/>
            <person name="Goodwin L."/>
            <person name="Pitluck S."/>
            <person name="Peters L."/>
            <person name="Ovchinnikova G."/>
            <person name="Teshima H."/>
            <person name="Detter J.C."/>
            <person name="Han C."/>
            <person name="Tapia R."/>
            <person name="Land M."/>
            <person name="Hauser L."/>
            <person name="Kyrpides N."/>
            <person name="Ivanova N."/>
            <person name="Pagani I."/>
            <person name="Kruse T."/>
            <person name="de Vos W.M."/>
            <person name="Boon N."/>
            <person name="Smidt H."/>
            <person name="Woyke T."/>
        </authorList>
    </citation>
    <scope>NUCLEOTIDE SEQUENCE [LARGE SCALE GENOMIC DNA]</scope>
    <source>
        <strain evidence="10">LMG P-21439 / DCA1</strain>
    </source>
</reference>
<evidence type="ECO:0000256" key="3">
    <source>
        <dbReference type="ARBA" id="ARBA00022692"/>
    </source>
</evidence>
<keyword evidence="5 7" id="KW-0472">Membrane</keyword>
<gene>
    <name evidence="9" type="ordered locus">Desdi_3418</name>
</gene>
<keyword evidence="4 7" id="KW-1133">Transmembrane helix</keyword>
<feature type="compositionally biased region" description="Polar residues" evidence="6">
    <location>
        <begin position="314"/>
        <end position="323"/>
    </location>
</feature>
<evidence type="ECO:0000256" key="5">
    <source>
        <dbReference type="ARBA" id="ARBA00023136"/>
    </source>
</evidence>
<evidence type="ECO:0000259" key="8">
    <source>
        <dbReference type="PROSITE" id="PS51849"/>
    </source>
</evidence>
<feature type="compositionally biased region" description="Basic and acidic residues" evidence="6">
    <location>
        <begin position="275"/>
        <end position="287"/>
    </location>
</feature>
<dbReference type="GO" id="GO:0005886">
    <property type="term" value="C:plasma membrane"/>
    <property type="evidence" value="ECO:0007669"/>
    <property type="project" value="UniProtKB-SubCell"/>
</dbReference>
<feature type="compositionally biased region" description="Basic and acidic residues" evidence="6">
    <location>
        <begin position="386"/>
        <end position="396"/>
    </location>
</feature>
<evidence type="ECO:0000256" key="2">
    <source>
        <dbReference type="ARBA" id="ARBA00022475"/>
    </source>
</evidence>
<feature type="region of interest" description="Disordered" evidence="6">
    <location>
        <begin position="233"/>
        <end position="396"/>
    </location>
</feature>
<sequence>MSQNKGVVLEKNNQKITVLTGDGAFKTLKYKGNVEIGEEIQLPTQYKMPIWRIGASIAAVFILTFMSIFGWSVFQPRTAVAMISLDINPSLQLTLDQKGEVLELESLNSEAEQLMLGLSLEGKAWEEALDEIIQKSAALQYLTEEQSWIVIGYSAVDTKKKLLAETINTEEVTRKVQEAVEEQGLKPAVAVYELTSEQKQQAQEKGLSLGEYALVDTAQKVGITVDSQTVKEKGQRERLLDTPEIQEQLRKDNHIIESNNYFSDHTNRSNPNSKDAQKDDSKEERNQEMNNTNNAKDRTKDSDKDNSKDEGRSNSRGIDNRANSPERDTTKNSKKNDNSEKSNSNKANSDTRDNRSGNDKNTGKADERSKHDEKDNDRYPWSVRNENSKSIHQDKDSWNFRTILDFTYQK</sequence>
<evidence type="ECO:0000256" key="1">
    <source>
        <dbReference type="ARBA" id="ARBA00004162"/>
    </source>
</evidence>
<comment type="subcellular location">
    <subcellularLocation>
        <location evidence="1">Cell membrane</location>
        <topology evidence="1">Single-pass membrane protein</topology>
    </subcellularLocation>
</comment>
<feature type="transmembrane region" description="Helical" evidence="7">
    <location>
        <begin position="50"/>
        <end position="74"/>
    </location>
</feature>
<dbReference type="Pfam" id="PF12791">
    <property type="entry name" value="RsgI_N"/>
    <property type="match status" value="1"/>
</dbReference>
<evidence type="ECO:0000313" key="9">
    <source>
        <dbReference type="EMBL" id="AGA70804.1"/>
    </source>
</evidence>
<evidence type="ECO:0000256" key="7">
    <source>
        <dbReference type="SAM" id="Phobius"/>
    </source>
</evidence>
<keyword evidence="3 7" id="KW-0812">Transmembrane</keyword>
<dbReference type="AlphaFoldDB" id="L0FAF7"/>
<keyword evidence="2" id="KW-1003">Cell membrane</keyword>
<feature type="compositionally biased region" description="Basic and acidic residues" evidence="6">
    <location>
        <begin position="295"/>
        <end position="313"/>
    </location>
</feature>
<feature type="compositionally biased region" description="Basic and acidic residues" evidence="6">
    <location>
        <begin position="324"/>
        <end position="340"/>
    </location>
</feature>
<dbReference type="RefSeq" id="WP_015263760.1">
    <property type="nucleotide sequence ID" value="NC_019903.1"/>
</dbReference>
<dbReference type="eggNOG" id="COG5183">
    <property type="taxonomic scope" value="Bacteria"/>
</dbReference>
<dbReference type="InterPro" id="IPR024449">
    <property type="entry name" value="Anti-sigma_RsgI_N"/>
</dbReference>
<accession>L0FAF7</accession>
<feature type="compositionally biased region" description="Polar residues" evidence="6">
    <location>
        <begin position="256"/>
        <end position="274"/>
    </location>
</feature>